<keyword evidence="3" id="KW-1185">Reference proteome</keyword>
<dbReference type="Pfam" id="PF00561">
    <property type="entry name" value="Abhydrolase_1"/>
    <property type="match status" value="1"/>
</dbReference>
<dbReference type="PANTHER" id="PTHR43798">
    <property type="entry name" value="MONOACYLGLYCEROL LIPASE"/>
    <property type="match status" value="1"/>
</dbReference>
<dbReference type="PANTHER" id="PTHR43798:SF33">
    <property type="entry name" value="HYDROLASE, PUTATIVE (AFU_ORTHOLOGUE AFUA_2G14860)-RELATED"/>
    <property type="match status" value="1"/>
</dbReference>
<feature type="domain" description="AB hydrolase-1" evidence="1">
    <location>
        <begin position="25"/>
        <end position="258"/>
    </location>
</feature>
<accession>A0ABS9CYQ0</accession>
<gene>
    <name evidence="2" type="ORF">L0664_10690</name>
</gene>
<evidence type="ECO:0000259" key="1">
    <source>
        <dbReference type="Pfam" id="PF00561"/>
    </source>
</evidence>
<dbReference type="EMBL" id="JAKGAQ010000002">
    <property type="protein sequence ID" value="MCF2871530.1"/>
    <property type="molecule type" value="Genomic_DNA"/>
</dbReference>
<reference evidence="2 3" key="1">
    <citation type="submission" date="2022-01" db="EMBL/GenBank/DDBJ databases">
        <title>Octadecabacter sp. nov., isolated from a marine alga.</title>
        <authorList>
            <person name="Jin M.S."/>
            <person name="Kim H.M."/>
            <person name="Han D.M."/>
            <person name="Jung J.J."/>
            <person name="Jeon C.O."/>
        </authorList>
    </citation>
    <scope>NUCLEOTIDE SEQUENCE [LARGE SCALE GENOMIC DNA]</scope>
    <source>
        <strain evidence="2 3">G9-8</strain>
    </source>
</reference>
<dbReference type="Gene3D" id="3.40.50.1820">
    <property type="entry name" value="alpha/beta hydrolase"/>
    <property type="match status" value="1"/>
</dbReference>
<dbReference type="InterPro" id="IPR017497">
    <property type="entry name" value="BchO"/>
</dbReference>
<proteinExistence type="predicted"/>
<dbReference type="GO" id="GO:0016787">
    <property type="term" value="F:hydrolase activity"/>
    <property type="evidence" value="ECO:0007669"/>
    <property type="project" value="UniProtKB-KW"/>
</dbReference>
<dbReference type="InterPro" id="IPR050266">
    <property type="entry name" value="AB_hydrolase_sf"/>
</dbReference>
<protein>
    <submittedName>
        <fullName evidence="2">Alpha/beta fold hydrolase</fullName>
    </submittedName>
</protein>
<comment type="caution">
    <text evidence="2">The sequence shown here is derived from an EMBL/GenBank/DDBJ whole genome shotgun (WGS) entry which is preliminary data.</text>
</comment>
<dbReference type="InterPro" id="IPR029058">
    <property type="entry name" value="AB_hydrolase_fold"/>
</dbReference>
<evidence type="ECO:0000313" key="3">
    <source>
        <dbReference type="Proteomes" id="UP001200557"/>
    </source>
</evidence>
<name>A0ABS9CYQ0_9RHOB</name>
<dbReference type="NCBIfam" id="TIGR03056">
    <property type="entry name" value="bchO_mg_che_rel"/>
    <property type="match status" value="1"/>
</dbReference>
<dbReference type="Proteomes" id="UP001200557">
    <property type="component" value="Unassembled WGS sequence"/>
</dbReference>
<keyword evidence="2" id="KW-0378">Hydrolase</keyword>
<organism evidence="2 3">
    <name type="scientific">Octadecabacter dasysiphoniae</name>
    <dbReference type="NCBI Taxonomy" id="2909341"/>
    <lineage>
        <taxon>Bacteria</taxon>
        <taxon>Pseudomonadati</taxon>
        <taxon>Pseudomonadota</taxon>
        <taxon>Alphaproteobacteria</taxon>
        <taxon>Rhodobacterales</taxon>
        <taxon>Roseobacteraceae</taxon>
        <taxon>Octadecabacter</taxon>
    </lineage>
</organism>
<evidence type="ECO:0000313" key="2">
    <source>
        <dbReference type="EMBL" id="MCF2871530.1"/>
    </source>
</evidence>
<dbReference type="RefSeq" id="WP_235225794.1">
    <property type="nucleotide sequence ID" value="NZ_JAKGAQ010000002.1"/>
</dbReference>
<dbReference type="SUPFAM" id="SSF53474">
    <property type="entry name" value="alpha/beta-Hydrolases"/>
    <property type="match status" value="1"/>
</dbReference>
<dbReference type="InterPro" id="IPR000073">
    <property type="entry name" value="AB_hydrolase_1"/>
</dbReference>
<sequence>MASTSRKVLCRPHRWHIQEAGKGDTILLLHGAGGATQSWRGIFPILAKTHHVIAIDLPGQGFTELGARSRCGLRHMSEDIAALMTQEGWQPSTIVGHSAGAAIALELARTGHANHVIGINAALSNFRGVAGWLFPIMAKALALNPFTAKLFSKAATPSSVQNLIKGTGSTLDMDGQALYLRLVRDTPHVDATLSMMSQWSLDRLNEDLPNITAKVDLIVADGDKAVPPASSFDAAKILPNAQTFEVKGLGHLAHEEDPDQIAALILACLQAA</sequence>